<reference evidence="2 3" key="1">
    <citation type="submission" date="2015-12" db="EMBL/GenBank/DDBJ databases">
        <title>The genome of Folsomia candida.</title>
        <authorList>
            <person name="Faddeeva A."/>
            <person name="Derks M.F."/>
            <person name="Anvar Y."/>
            <person name="Smit S."/>
            <person name="Van Straalen N."/>
            <person name="Roelofs D."/>
        </authorList>
    </citation>
    <scope>NUCLEOTIDE SEQUENCE [LARGE SCALE GENOMIC DNA]</scope>
    <source>
        <strain evidence="2 3">VU population</strain>
        <tissue evidence="2">Whole body</tissue>
    </source>
</reference>
<proteinExistence type="predicted"/>
<accession>A0A226DET1</accession>
<sequence length="412" mass="45896">MEGGGSCSDDFQLSQMKRPRVVKKKNVAGASNPAAEQKTAKKVKPTPAPLLPTPDKLLTVEKAKHPLAPLGQLNPAGTEDKEKRKSVTATSSARDDQDFQPVQWSLVAQEEDIEVKEERRLRDGRGINIKEGNLADEFQIKYSGSSDARVGRITKDEGVDITKRKILELAGVESTSSAGLNIDEASPELVLTQEDHGLTDEQREFLFTKIFEKGGRVPVIDKPGWSLIIHKAPTTGFIHLCVEKPKVHNGVGIYQAYRLCTEPKCYQYDQTLSTDVLPKCTHHQPEPVYTVVKVTDYNREDVMVQLHMKFLISVKLNVSDKQKDDEAEFNLGRVCLKNSVWLNYCATKGLKIRPIPKAISMNHFANEGDALKKLSLESTIGMFMKPPELKNSSTSTISSPSVTEWKVRLMLD</sequence>
<feature type="compositionally biased region" description="Basic residues" evidence="1">
    <location>
        <begin position="17"/>
        <end position="26"/>
    </location>
</feature>
<dbReference type="Proteomes" id="UP000198287">
    <property type="component" value="Unassembled WGS sequence"/>
</dbReference>
<dbReference type="AlphaFoldDB" id="A0A226DET1"/>
<comment type="caution">
    <text evidence="2">The sequence shown here is derived from an EMBL/GenBank/DDBJ whole genome shotgun (WGS) entry which is preliminary data.</text>
</comment>
<dbReference type="EMBL" id="LNIX01000021">
    <property type="protein sequence ID" value="OXA43640.1"/>
    <property type="molecule type" value="Genomic_DNA"/>
</dbReference>
<evidence type="ECO:0000313" key="3">
    <source>
        <dbReference type="Proteomes" id="UP000198287"/>
    </source>
</evidence>
<keyword evidence="3" id="KW-1185">Reference proteome</keyword>
<feature type="region of interest" description="Disordered" evidence="1">
    <location>
        <begin position="1"/>
        <end position="100"/>
    </location>
</feature>
<evidence type="ECO:0000256" key="1">
    <source>
        <dbReference type="SAM" id="MobiDB-lite"/>
    </source>
</evidence>
<protein>
    <submittedName>
        <fullName evidence="2">Uncharacterized protein</fullName>
    </submittedName>
</protein>
<gene>
    <name evidence="2" type="ORF">Fcan01_21686</name>
</gene>
<organism evidence="2 3">
    <name type="scientific">Folsomia candida</name>
    <name type="common">Springtail</name>
    <dbReference type="NCBI Taxonomy" id="158441"/>
    <lineage>
        <taxon>Eukaryota</taxon>
        <taxon>Metazoa</taxon>
        <taxon>Ecdysozoa</taxon>
        <taxon>Arthropoda</taxon>
        <taxon>Hexapoda</taxon>
        <taxon>Collembola</taxon>
        <taxon>Entomobryomorpha</taxon>
        <taxon>Isotomoidea</taxon>
        <taxon>Isotomidae</taxon>
        <taxon>Proisotominae</taxon>
        <taxon>Folsomia</taxon>
    </lineage>
</organism>
<name>A0A226DET1_FOLCA</name>
<evidence type="ECO:0000313" key="2">
    <source>
        <dbReference type="EMBL" id="OXA43640.1"/>
    </source>
</evidence>